<dbReference type="GeneID" id="28901689"/>
<keyword evidence="5" id="KW-0326">Glycosidase</keyword>
<feature type="signal peptide" evidence="6">
    <location>
        <begin position="1"/>
        <end position="18"/>
    </location>
</feature>
<keyword evidence="6" id="KW-0732">Signal</keyword>
<dbReference type="OrthoDB" id="192832at2759"/>
<evidence type="ECO:0000256" key="3">
    <source>
        <dbReference type="ARBA" id="ARBA00012599"/>
    </source>
</evidence>
<dbReference type="STRING" id="1328760.A0A165JCE5"/>
<reference evidence="8 9" key="1">
    <citation type="journal article" date="2016" name="Fungal Biol.">
        <title>The genome of Xylona heveae provides a window into fungal endophytism.</title>
        <authorList>
            <person name="Gazis R."/>
            <person name="Kuo A."/>
            <person name="Riley R."/>
            <person name="LaButti K."/>
            <person name="Lipzen A."/>
            <person name="Lin J."/>
            <person name="Amirebrahimi M."/>
            <person name="Hesse C.N."/>
            <person name="Spatafora J.W."/>
            <person name="Henrissat B."/>
            <person name="Hainaut M."/>
            <person name="Grigoriev I.V."/>
            <person name="Hibbett D.S."/>
        </authorList>
    </citation>
    <scope>NUCLEOTIDE SEQUENCE [LARGE SCALE GENOMIC DNA]</scope>
    <source>
        <strain evidence="8 9">TC161</strain>
    </source>
</reference>
<dbReference type="Proteomes" id="UP000076632">
    <property type="component" value="Unassembled WGS sequence"/>
</dbReference>
<dbReference type="InParanoid" id="A0A165JCE5"/>
<dbReference type="SUPFAM" id="SSF49899">
    <property type="entry name" value="Concanavalin A-like lectins/glucanases"/>
    <property type="match status" value="1"/>
</dbReference>
<feature type="domain" description="GH16" evidence="7">
    <location>
        <begin position="21"/>
        <end position="280"/>
    </location>
</feature>
<dbReference type="GO" id="GO:0052861">
    <property type="term" value="F:endo-1,3(4)-beta-glucanase activity"/>
    <property type="evidence" value="ECO:0007669"/>
    <property type="project" value="UniProtKB-EC"/>
</dbReference>
<evidence type="ECO:0000256" key="5">
    <source>
        <dbReference type="ARBA" id="ARBA00023295"/>
    </source>
</evidence>
<keyword evidence="4 8" id="KW-0378">Hydrolase</keyword>
<evidence type="ECO:0000256" key="1">
    <source>
        <dbReference type="ARBA" id="ARBA00000124"/>
    </source>
</evidence>
<dbReference type="OMA" id="NTMTLHT"/>
<dbReference type="PANTHER" id="PTHR10963">
    <property type="entry name" value="GLYCOSYL HYDROLASE-RELATED"/>
    <property type="match status" value="1"/>
</dbReference>
<evidence type="ECO:0000256" key="2">
    <source>
        <dbReference type="ARBA" id="ARBA00006865"/>
    </source>
</evidence>
<comment type="catalytic activity">
    <reaction evidence="1">
        <text>Endohydrolysis of (1-&gt;3)- or (1-&gt;4)-linkages in beta-D-glucans when the glucose residue whose reducing group is involved in the linkage to be hydrolyzed is itself substituted at C-3.</text>
        <dbReference type="EC" id="3.2.1.6"/>
    </reaction>
</comment>
<evidence type="ECO:0000259" key="7">
    <source>
        <dbReference type="PROSITE" id="PS51762"/>
    </source>
</evidence>
<dbReference type="InterPro" id="IPR000757">
    <property type="entry name" value="Beta-glucanase-like"/>
</dbReference>
<dbReference type="CDD" id="cd02181">
    <property type="entry name" value="GH16_fungal_Lam16A_glucanase"/>
    <property type="match status" value="1"/>
</dbReference>
<feature type="chain" id="PRO_5007859976" description="endo-1,3(4)-beta-glucanase" evidence="6">
    <location>
        <begin position="19"/>
        <end position="317"/>
    </location>
</feature>
<dbReference type="Gene3D" id="2.60.120.200">
    <property type="match status" value="1"/>
</dbReference>
<dbReference type="InterPro" id="IPR013320">
    <property type="entry name" value="ConA-like_dom_sf"/>
</dbReference>
<dbReference type="RefSeq" id="XP_018191605.1">
    <property type="nucleotide sequence ID" value="XM_018336552.1"/>
</dbReference>
<evidence type="ECO:0000256" key="4">
    <source>
        <dbReference type="ARBA" id="ARBA00022801"/>
    </source>
</evidence>
<keyword evidence="9" id="KW-1185">Reference proteome</keyword>
<evidence type="ECO:0000256" key="6">
    <source>
        <dbReference type="SAM" id="SignalP"/>
    </source>
</evidence>
<evidence type="ECO:0000313" key="9">
    <source>
        <dbReference type="Proteomes" id="UP000076632"/>
    </source>
</evidence>
<evidence type="ECO:0000313" key="8">
    <source>
        <dbReference type="EMBL" id="KZF26050.1"/>
    </source>
</evidence>
<dbReference type="Pfam" id="PF26113">
    <property type="entry name" value="GH16_XgeA"/>
    <property type="match status" value="1"/>
</dbReference>
<name>A0A165JCE5_XYLHT</name>
<dbReference type="GO" id="GO:0009251">
    <property type="term" value="P:glucan catabolic process"/>
    <property type="evidence" value="ECO:0007669"/>
    <property type="project" value="TreeGrafter"/>
</dbReference>
<dbReference type="PANTHER" id="PTHR10963:SF24">
    <property type="entry name" value="GLYCOSIDASE C21B10.07-RELATED"/>
    <property type="match status" value="1"/>
</dbReference>
<dbReference type="FunFam" id="2.60.120.200:FF:000114">
    <property type="entry name" value="Probable endo-1,3(4)-beta-glucanase NFIA_089530"/>
    <property type="match status" value="1"/>
</dbReference>
<accession>A0A165JCE5</accession>
<comment type="similarity">
    <text evidence="2">Belongs to the glycosyl hydrolase 16 family.</text>
</comment>
<dbReference type="EC" id="3.2.1.6" evidence="3"/>
<sequence>MLWQTVLLALGLARFTLAEFVLADNYPIASFFDKFDFFNESDPTHGTVEYVEAQTAVSEGLVRTAGNSVYMGVDYSNVIPSGGGRPSVRLVSKNVYNHGLFILDLAHMPGGICGTWPAFWMVGPNWPYNGEIDIIEGANTQNQNDMTLHTGPNCSITDNGEFTGTMPSWLTDCNAAYGDYNGCQIQATATNSYGAGFNQAGGGVYATLWDSDAISIWFWSHSGTVPADIVSGEPDPTSWGEPLAMFQGGCNIDNSFKDMQIVFDTTFCGDWAGNTWSGTCSNLAPTCTDYVLNNPSAFTDAYWIINSLKVYEDYACT</sequence>
<dbReference type="InterPro" id="IPR050546">
    <property type="entry name" value="Glycosyl_Hydrlase_16"/>
</dbReference>
<dbReference type="AlphaFoldDB" id="A0A165JCE5"/>
<protein>
    <recommendedName>
        <fullName evidence="3">endo-1,3(4)-beta-glucanase</fullName>
        <ecNumber evidence="3">3.2.1.6</ecNumber>
    </recommendedName>
</protein>
<proteinExistence type="inferred from homology"/>
<dbReference type="PROSITE" id="PS51762">
    <property type="entry name" value="GH16_2"/>
    <property type="match status" value="1"/>
</dbReference>
<gene>
    <name evidence="8" type="ORF">L228DRAFT_3945</name>
</gene>
<organism evidence="8 9">
    <name type="scientific">Xylona heveae (strain CBS 132557 / TC161)</name>
    <dbReference type="NCBI Taxonomy" id="1328760"/>
    <lineage>
        <taxon>Eukaryota</taxon>
        <taxon>Fungi</taxon>
        <taxon>Dikarya</taxon>
        <taxon>Ascomycota</taxon>
        <taxon>Pezizomycotina</taxon>
        <taxon>Xylonomycetes</taxon>
        <taxon>Xylonales</taxon>
        <taxon>Xylonaceae</taxon>
        <taxon>Xylona</taxon>
    </lineage>
</organism>
<dbReference type="EMBL" id="KV407454">
    <property type="protein sequence ID" value="KZF26050.1"/>
    <property type="molecule type" value="Genomic_DNA"/>
</dbReference>